<reference evidence="3" key="1">
    <citation type="submission" date="2021-03" db="EMBL/GenBank/DDBJ databases">
        <title>Genome sequencing and assembly of Tianweitania sediminis.</title>
        <authorList>
            <person name="Chhetri G."/>
        </authorList>
    </citation>
    <scope>NUCLEOTIDE SEQUENCE</scope>
    <source>
        <strain evidence="3">Z8</strain>
    </source>
</reference>
<accession>A0A8J7QZN1</accession>
<protein>
    <submittedName>
        <fullName evidence="3">Tripartite tricarboxylate transporter permease</fullName>
    </submittedName>
</protein>
<evidence type="ECO:0000259" key="2">
    <source>
        <dbReference type="Pfam" id="PF01970"/>
    </source>
</evidence>
<feature type="domain" description="DUF112" evidence="2">
    <location>
        <begin position="21"/>
        <end position="438"/>
    </location>
</feature>
<gene>
    <name evidence="3" type="ORF">J5Y06_01705</name>
</gene>
<feature type="transmembrane region" description="Helical" evidence="1">
    <location>
        <begin position="354"/>
        <end position="374"/>
    </location>
</feature>
<dbReference type="AlphaFoldDB" id="A0A8J7QZN1"/>
<keyword evidence="1" id="KW-0472">Membrane</keyword>
<keyword evidence="4" id="KW-1185">Reference proteome</keyword>
<evidence type="ECO:0000256" key="1">
    <source>
        <dbReference type="SAM" id="Phobius"/>
    </source>
</evidence>
<feature type="transmembrane region" description="Helical" evidence="1">
    <location>
        <begin position="259"/>
        <end position="280"/>
    </location>
</feature>
<feature type="transmembrane region" description="Helical" evidence="1">
    <location>
        <begin position="138"/>
        <end position="159"/>
    </location>
</feature>
<organism evidence="3 4">
    <name type="scientific">Tianweitania sediminis</name>
    <dbReference type="NCBI Taxonomy" id="1502156"/>
    <lineage>
        <taxon>Bacteria</taxon>
        <taxon>Pseudomonadati</taxon>
        <taxon>Pseudomonadota</taxon>
        <taxon>Alphaproteobacteria</taxon>
        <taxon>Hyphomicrobiales</taxon>
        <taxon>Phyllobacteriaceae</taxon>
        <taxon>Tianweitania</taxon>
    </lineage>
</organism>
<feature type="transmembrane region" description="Helical" evidence="1">
    <location>
        <begin position="386"/>
        <end position="407"/>
    </location>
</feature>
<feature type="transmembrane region" description="Helical" evidence="1">
    <location>
        <begin position="196"/>
        <end position="216"/>
    </location>
</feature>
<feature type="transmembrane region" description="Helical" evidence="1">
    <location>
        <begin position="61"/>
        <end position="82"/>
    </location>
</feature>
<keyword evidence="1" id="KW-1133">Transmembrane helix</keyword>
<feature type="transmembrane region" description="Helical" evidence="1">
    <location>
        <begin position="166"/>
        <end position="184"/>
    </location>
</feature>
<feature type="transmembrane region" description="Helical" evidence="1">
    <location>
        <begin position="328"/>
        <end position="348"/>
    </location>
</feature>
<dbReference type="Pfam" id="PF01970">
    <property type="entry name" value="TctA"/>
    <property type="match status" value="1"/>
</dbReference>
<name>A0A8J7QZN1_9HYPH</name>
<proteinExistence type="predicted"/>
<keyword evidence="1" id="KW-0812">Transmembrane</keyword>
<dbReference type="Proteomes" id="UP000666240">
    <property type="component" value="Unassembled WGS sequence"/>
</dbReference>
<dbReference type="InterPro" id="IPR002823">
    <property type="entry name" value="DUF112_TM"/>
</dbReference>
<dbReference type="EMBL" id="JAGIYY010000001">
    <property type="protein sequence ID" value="MBP0437365.1"/>
    <property type="molecule type" value="Genomic_DNA"/>
</dbReference>
<comment type="caution">
    <text evidence="3">The sequence shown here is derived from an EMBL/GenBank/DDBJ whole genome shotgun (WGS) entry which is preliminary data.</text>
</comment>
<feature type="transmembrane region" description="Helical" evidence="1">
    <location>
        <begin position="413"/>
        <end position="443"/>
    </location>
</feature>
<feature type="transmembrane region" description="Helical" evidence="1">
    <location>
        <begin position="464"/>
        <end position="486"/>
    </location>
</feature>
<evidence type="ECO:0000313" key="3">
    <source>
        <dbReference type="EMBL" id="MBP0437365.1"/>
    </source>
</evidence>
<evidence type="ECO:0000313" key="4">
    <source>
        <dbReference type="Proteomes" id="UP000666240"/>
    </source>
</evidence>
<dbReference type="PANTHER" id="PTHR35342">
    <property type="entry name" value="TRICARBOXYLIC TRANSPORT PROTEIN"/>
    <property type="match status" value="1"/>
</dbReference>
<sequence length="496" mass="51477">MMDLSQFAQAALILASPSVWLWLIVGTALGMVFGAAPGLTATAGIAIATPLTFGFDFASSMALLLGLYCSGYFAGSIPAILINMPGAPGNAATSLDGHALARRGKADLALCLAVIGSAMGGFLSILVLAFAAPTLSSFALRFTSVEYAVFGMFGLTCIAAISRGSLVSGLLGAVLGMVLGLVGIDPVGGMERLTFGNFSLLTGIALLPALIAFFAITEVFAQAMAGQHGQELPRQEQAAPLAVFGLVLRRWWLVLKSGAIGIGIGLLPGTGPTIASWIAYGEAARGDPKVGSKDGSESGVLASEVANNAVTGAALVPLLTLGIPGDTVTAILIGAFLIQGIEVGPLFIATHGQLFMQILILLALANLAILVVGLGTRRWLPLLLRIPQRILVPLIVVFCAAGAFSVNNMSFDVLMILVLGFGGFVLMRLGMPMAPVVLGLVLGPIVERNLRDALTVHQMDWSVFVTRPISLAILCITLLVIGVTYWRSRSRSRPAT</sequence>
<feature type="transmembrane region" description="Helical" evidence="1">
    <location>
        <begin position="108"/>
        <end position="132"/>
    </location>
</feature>
<dbReference type="PANTHER" id="PTHR35342:SF5">
    <property type="entry name" value="TRICARBOXYLIC TRANSPORT PROTEIN"/>
    <property type="match status" value="1"/>
</dbReference>